<protein>
    <submittedName>
        <fullName evidence="9">MFS transporter</fullName>
    </submittedName>
</protein>
<dbReference type="PANTHER" id="PTHR42718:SF46">
    <property type="entry name" value="BLR6921 PROTEIN"/>
    <property type="match status" value="1"/>
</dbReference>
<feature type="transmembrane region" description="Helical" evidence="7">
    <location>
        <begin position="25"/>
        <end position="45"/>
    </location>
</feature>
<dbReference type="InterPro" id="IPR011701">
    <property type="entry name" value="MFS"/>
</dbReference>
<feature type="transmembrane region" description="Helical" evidence="7">
    <location>
        <begin position="444"/>
        <end position="466"/>
    </location>
</feature>
<feature type="transmembrane region" description="Helical" evidence="7">
    <location>
        <begin position="372"/>
        <end position="391"/>
    </location>
</feature>
<comment type="subcellular location">
    <subcellularLocation>
        <location evidence="1">Cell membrane</location>
        <topology evidence="1">Multi-pass membrane protein</topology>
    </subcellularLocation>
</comment>
<evidence type="ECO:0000313" key="9">
    <source>
        <dbReference type="EMBL" id="WOF23117.1"/>
    </source>
</evidence>
<name>A0AA97I6Y6_9MICO</name>
<dbReference type="Pfam" id="PF07690">
    <property type="entry name" value="MFS_1"/>
    <property type="match status" value="1"/>
</dbReference>
<evidence type="ECO:0000313" key="10">
    <source>
        <dbReference type="Proteomes" id="UP001305498"/>
    </source>
</evidence>
<feature type="transmembrane region" description="Helical" evidence="7">
    <location>
        <begin position="281"/>
        <end position="302"/>
    </location>
</feature>
<evidence type="ECO:0000256" key="6">
    <source>
        <dbReference type="ARBA" id="ARBA00023136"/>
    </source>
</evidence>
<organism evidence="9 10">
    <name type="scientific">Microbacterium betulae</name>
    <dbReference type="NCBI Taxonomy" id="2981139"/>
    <lineage>
        <taxon>Bacteria</taxon>
        <taxon>Bacillati</taxon>
        <taxon>Actinomycetota</taxon>
        <taxon>Actinomycetes</taxon>
        <taxon>Micrococcales</taxon>
        <taxon>Microbacteriaceae</taxon>
        <taxon>Microbacterium</taxon>
    </lineage>
</organism>
<feature type="transmembrane region" description="Helical" evidence="7">
    <location>
        <begin position="57"/>
        <end position="76"/>
    </location>
</feature>
<accession>A0AA97I6Y6</accession>
<feature type="transmembrane region" description="Helical" evidence="7">
    <location>
        <begin position="113"/>
        <end position="134"/>
    </location>
</feature>
<dbReference type="GO" id="GO:0005886">
    <property type="term" value="C:plasma membrane"/>
    <property type="evidence" value="ECO:0007669"/>
    <property type="project" value="UniProtKB-SubCell"/>
</dbReference>
<dbReference type="GO" id="GO:0022857">
    <property type="term" value="F:transmembrane transporter activity"/>
    <property type="evidence" value="ECO:0007669"/>
    <property type="project" value="InterPro"/>
</dbReference>
<dbReference type="KEGG" id="mbet:N8K70_00180"/>
<feature type="transmembrane region" description="Helical" evidence="7">
    <location>
        <begin position="88"/>
        <end position="107"/>
    </location>
</feature>
<evidence type="ECO:0000256" key="3">
    <source>
        <dbReference type="ARBA" id="ARBA00022475"/>
    </source>
</evidence>
<keyword evidence="2" id="KW-0813">Transport</keyword>
<dbReference type="Gene3D" id="1.20.1250.20">
    <property type="entry name" value="MFS general substrate transporter like domains"/>
    <property type="match status" value="2"/>
</dbReference>
<dbReference type="PANTHER" id="PTHR42718">
    <property type="entry name" value="MAJOR FACILITATOR SUPERFAMILY MULTIDRUG TRANSPORTER MFSC"/>
    <property type="match status" value="1"/>
</dbReference>
<feature type="transmembrane region" description="Helical" evidence="7">
    <location>
        <begin position="412"/>
        <end position="432"/>
    </location>
</feature>
<evidence type="ECO:0000256" key="5">
    <source>
        <dbReference type="ARBA" id="ARBA00022989"/>
    </source>
</evidence>
<dbReference type="CDD" id="cd17321">
    <property type="entry name" value="MFS_MMR_MDR_like"/>
    <property type="match status" value="1"/>
</dbReference>
<keyword evidence="4 7" id="KW-0812">Transmembrane</keyword>
<evidence type="ECO:0000259" key="8">
    <source>
        <dbReference type="PROSITE" id="PS50850"/>
    </source>
</evidence>
<dbReference type="EMBL" id="CP118157">
    <property type="protein sequence ID" value="WOF23117.1"/>
    <property type="molecule type" value="Genomic_DNA"/>
</dbReference>
<dbReference type="RefSeq" id="WP_317139588.1">
    <property type="nucleotide sequence ID" value="NZ_CP118157.1"/>
</dbReference>
<dbReference type="AlphaFoldDB" id="A0AA97I6Y6"/>
<dbReference type="SUPFAM" id="SSF103473">
    <property type="entry name" value="MFS general substrate transporter"/>
    <property type="match status" value="1"/>
</dbReference>
<feature type="transmembrane region" description="Helical" evidence="7">
    <location>
        <begin position="180"/>
        <end position="198"/>
    </location>
</feature>
<feature type="transmembrane region" description="Helical" evidence="7">
    <location>
        <begin position="314"/>
        <end position="335"/>
    </location>
</feature>
<evidence type="ECO:0000256" key="4">
    <source>
        <dbReference type="ARBA" id="ARBA00022692"/>
    </source>
</evidence>
<feature type="transmembrane region" description="Helical" evidence="7">
    <location>
        <begin position="219"/>
        <end position="238"/>
    </location>
</feature>
<feature type="transmembrane region" description="Helical" evidence="7">
    <location>
        <begin position="244"/>
        <end position="260"/>
    </location>
</feature>
<dbReference type="InterPro" id="IPR036259">
    <property type="entry name" value="MFS_trans_sf"/>
</dbReference>
<evidence type="ECO:0000256" key="2">
    <source>
        <dbReference type="ARBA" id="ARBA00022448"/>
    </source>
</evidence>
<evidence type="ECO:0000256" key="1">
    <source>
        <dbReference type="ARBA" id="ARBA00004651"/>
    </source>
</evidence>
<keyword evidence="10" id="KW-1185">Reference proteome</keyword>
<gene>
    <name evidence="9" type="ORF">N8K70_00180</name>
</gene>
<feature type="transmembrane region" description="Helical" evidence="7">
    <location>
        <begin position="347"/>
        <end position="366"/>
    </location>
</feature>
<evidence type="ECO:0000256" key="7">
    <source>
        <dbReference type="SAM" id="Phobius"/>
    </source>
</evidence>
<sequence length="471" mass="48775">MTQDVRSTPAVGGEPPSSLPRRLPWSLGSGTILLGLNSAMIAVALVPMAAEFGDAGVIAWIVSSLYIAAAVGSPTAGRLADLLGPRRTYLAGLAIVLVASTLGPFVPTAELMIADRVLLGLGASVQFPAAMAIIRQQAERRGARPTGAIGVIALCGQTTAALGPTTGGLVVLLWGWQGIFWVNLPMVALCATLVLAFVPKDARRPRRGGAAQLASLDPLGMLLLVVTLVLLMLGLLSLDGAGPAWLFLAAFVPALALFVWRERRAASPFVDVTLMTRYPQFALTCLRAVATFVSFYCVFYGLPQWLEATRGLDAGLTGLLMLPVFGVGALSTWTATRLGARWHPRELLVIGSSAMVVAGAALAFATGPDAPLWWLAIVCALLGVPNGFNNLGNQLLLHRAVPAEAAGSSSGVYRTAQYIGASLAAVVVAHTLDESAPAGGVHAMGAAVCVIGAVLLAASLVALARLRRGRS</sequence>
<dbReference type="InterPro" id="IPR020846">
    <property type="entry name" value="MFS_dom"/>
</dbReference>
<dbReference type="Proteomes" id="UP001305498">
    <property type="component" value="Chromosome"/>
</dbReference>
<feature type="transmembrane region" description="Helical" evidence="7">
    <location>
        <begin position="146"/>
        <end position="174"/>
    </location>
</feature>
<reference evidence="9 10" key="1">
    <citation type="submission" date="2023-02" db="EMBL/GenBank/DDBJ databases">
        <title>Microbacterium betulae sp. nov., isolated from birch wood.</title>
        <authorList>
            <person name="Pasciak M."/>
            <person name="Pawlik K.J."/>
            <person name="Martynowski D."/>
            <person name="Laczmanski L."/>
            <person name="Ciekot J."/>
            <person name="Szponar B."/>
            <person name="Wojcik-Fatla A."/>
            <person name="Mackiewicz B."/>
            <person name="Farian E."/>
            <person name="Cholewa G."/>
            <person name="Cholewa A."/>
            <person name="Dutkiewicz J."/>
        </authorList>
    </citation>
    <scope>NUCLEOTIDE SEQUENCE [LARGE SCALE GENOMIC DNA]</scope>
    <source>
        <strain evidence="9 10">AB</strain>
    </source>
</reference>
<keyword evidence="5 7" id="KW-1133">Transmembrane helix</keyword>
<keyword evidence="3" id="KW-1003">Cell membrane</keyword>
<keyword evidence="6 7" id="KW-0472">Membrane</keyword>
<proteinExistence type="predicted"/>
<dbReference type="PROSITE" id="PS50850">
    <property type="entry name" value="MFS"/>
    <property type="match status" value="1"/>
</dbReference>
<feature type="domain" description="Major facilitator superfamily (MFS) profile" evidence="8">
    <location>
        <begin position="23"/>
        <end position="470"/>
    </location>
</feature>